<gene>
    <name evidence="2" type="ORF">ACFOGH_07835</name>
</gene>
<organism evidence="2 3">
    <name type="scientific">Cypionkella sinensis</name>
    <dbReference type="NCBI Taxonomy" id="1756043"/>
    <lineage>
        <taxon>Bacteria</taxon>
        <taxon>Pseudomonadati</taxon>
        <taxon>Pseudomonadota</taxon>
        <taxon>Alphaproteobacteria</taxon>
        <taxon>Rhodobacterales</taxon>
        <taxon>Paracoccaceae</taxon>
        <taxon>Cypionkella</taxon>
    </lineage>
</organism>
<evidence type="ECO:0000313" key="2">
    <source>
        <dbReference type="EMBL" id="MFC3180894.1"/>
    </source>
</evidence>
<comment type="caution">
    <text evidence="2">The sequence shown here is derived from an EMBL/GenBank/DDBJ whole genome shotgun (WGS) entry which is preliminary data.</text>
</comment>
<sequence length="57" mass="6118">MAMYADYTAPQKQPTYNYQTPENGAGGTSPTGQGKPPVANPEFVRIAVDQLNKAFGK</sequence>
<name>A0ABV7J1S1_9RHOB</name>
<accession>A0ABV7J1S1</accession>
<protein>
    <submittedName>
        <fullName evidence="2">Uncharacterized protein</fullName>
    </submittedName>
</protein>
<evidence type="ECO:0000256" key="1">
    <source>
        <dbReference type="SAM" id="MobiDB-lite"/>
    </source>
</evidence>
<evidence type="ECO:0000313" key="3">
    <source>
        <dbReference type="Proteomes" id="UP001595547"/>
    </source>
</evidence>
<feature type="compositionally biased region" description="Polar residues" evidence="1">
    <location>
        <begin position="10"/>
        <end position="23"/>
    </location>
</feature>
<proteinExistence type="predicted"/>
<dbReference type="EMBL" id="JBHRTO010000001">
    <property type="protein sequence ID" value="MFC3180894.1"/>
    <property type="molecule type" value="Genomic_DNA"/>
</dbReference>
<dbReference type="Proteomes" id="UP001595547">
    <property type="component" value="Unassembled WGS sequence"/>
</dbReference>
<keyword evidence="3" id="KW-1185">Reference proteome</keyword>
<dbReference type="RefSeq" id="WP_380072512.1">
    <property type="nucleotide sequence ID" value="NZ_JBHRTO010000001.1"/>
</dbReference>
<reference evidence="3" key="1">
    <citation type="journal article" date="2019" name="Int. J. Syst. Evol. Microbiol.">
        <title>The Global Catalogue of Microorganisms (GCM) 10K type strain sequencing project: providing services to taxonomists for standard genome sequencing and annotation.</title>
        <authorList>
            <consortium name="The Broad Institute Genomics Platform"/>
            <consortium name="The Broad Institute Genome Sequencing Center for Infectious Disease"/>
            <person name="Wu L."/>
            <person name="Ma J."/>
        </authorList>
    </citation>
    <scope>NUCLEOTIDE SEQUENCE [LARGE SCALE GENOMIC DNA]</scope>
    <source>
        <strain evidence="3">KCTC 52039</strain>
    </source>
</reference>
<feature type="region of interest" description="Disordered" evidence="1">
    <location>
        <begin position="1"/>
        <end position="39"/>
    </location>
</feature>